<dbReference type="RefSeq" id="WP_174495591.1">
    <property type="nucleotide sequence ID" value="NZ_CADDWK010000004.1"/>
</dbReference>
<keyword evidence="1" id="KW-0812">Transmembrane</keyword>
<keyword evidence="1" id="KW-0472">Membrane</keyword>
<dbReference type="Proteomes" id="UP000581688">
    <property type="component" value="Unassembled WGS sequence"/>
</dbReference>
<protein>
    <recommendedName>
        <fullName evidence="2">Putative Flp pilus-assembly TadG-like N-terminal domain-containing protein</fullName>
    </recommendedName>
</protein>
<dbReference type="InterPro" id="IPR028087">
    <property type="entry name" value="Tad_N"/>
</dbReference>
<dbReference type="Pfam" id="PF13400">
    <property type="entry name" value="Tad"/>
    <property type="match status" value="1"/>
</dbReference>
<keyword evidence="4" id="KW-1185">Reference proteome</keyword>
<organism evidence="3 4">
    <name type="scientific">Salirhabdus euzebyi</name>
    <dbReference type="NCBI Taxonomy" id="394506"/>
    <lineage>
        <taxon>Bacteria</taxon>
        <taxon>Bacillati</taxon>
        <taxon>Bacillota</taxon>
        <taxon>Bacilli</taxon>
        <taxon>Bacillales</taxon>
        <taxon>Bacillaceae</taxon>
        <taxon>Salirhabdus</taxon>
    </lineage>
</organism>
<comment type="caution">
    <text evidence="3">The sequence shown here is derived from an EMBL/GenBank/DDBJ whole genome shotgun (WGS) entry which is preliminary data.</text>
</comment>
<dbReference type="AlphaFoldDB" id="A0A841Q4I0"/>
<dbReference type="EMBL" id="JACHGH010000004">
    <property type="protein sequence ID" value="MBB6453316.1"/>
    <property type="molecule type" value="Genomic_DNA"/>
</dbReference>
<evidence type="ECO:0000313" key="4">
    <source>
        <dbReference type="Proteomes" id="UP000581688"/>
    </source>
</evidence>
<sequence length="302" mass="32500">MQKFFSNEKGQSIVLVVIMLVVLVGLAGLVIDGGRLYLAKSQLQKAVDAGALAGADMMVEGMTTNNTYNYSGSKDKAEKLAHTNYTNSKISYLATFPDESNVIKVDGEEKVSLLLMSILGLDLSTVKAEAQAKIGQLNRVGEGLVVPIGIELNQELTYGSTWELNDQPGSGVNGWYNFLDFSHIDPTPPNSGNSALADYIIEGSPSPIEIGDTLHVQEGEGSVSNNVQKAVEFREGQIVYVPVVEPIDDENKLVKVIGFAAFKITGEYSGHAIEGEFIQLVTPGEIGDNTSEYGTYTSKLIK</sequence>
<reference evidence="3 4" key="1">
    <citation type="submission" date="2020-08" db="EMBL/GenBank/DDBJ databases">
        <title>Genomic Encyclopedia of Type Strains, Phase IV (KMG-IV): sequencing the most valuable type-strain genomes for metagenomic binning, comparative biology and taxonomic classification.</title>
        <authorList>
            <person name="Goeker M."/>
        </authorList>
    </citation>
    <scope>NUCLEOTIDE SEQUENCE [LARGE SCALE GENOMIC DNA]</scope>
    <source>
        <strain evidence="3 4">DSM 19612</strain>
    </source>
</reference>
<feature type="transmembrane region" description="Helical" evidence="1">
    <location>
        <begin position="12"/>
        <end position="31"/>
    </location>
</feature>
<gene>
    <name evidence="3" type="ORF">HNQ94_001764</name>
</gene>
<evidence type="ECO:0000313" key="3">
    <source>
        <dbReference type="EMBL" id="MBB6453316.1"/>
    </source>
</evidence>
<feature type="domain" description="Putative Flp pilus-assembly TadG-like N-terminal" evidence="2">
    <location>
        <begin position="10"/>
        <end position="56"/>
    </location>
</feature>
<evidence type="ECO:0000259" key="2">
    <source>
        <dbReference type="Pfam" id="PF13400"/>
    </source>
</evidence>
<proteinExistence type="predicted"/>
<keyword evidence="1" id="KW-1133">Transmembrane helix</keyword>
<evidence type="ECO:0000256" key="1">
    <source>
        <dbReference type="SAM" id="Phobius"/>
    </source>
</evidence>
<name>A0A841Q4I0_9BACI</name>
<accession>A0A841Q4I0</accession>